<dbReference type="EMBL" id="WHVL01000004">
    <property type="protein sequence ID" value="MCB8889467.1"/>
    <property type="molecule type" value="Genomic_DNA"/>
</dbReference>
<dbReference type="PROSITE" id="PS00330">
    <property type="entry name" value="HEMOLYSIN_CALCIUM"/>
    <property type="match status" value="4"/>
</dbReference>
<dbReference type="InterPro" id="IPR011049">
    <property type="entry name" value="Serralysin-like_metalloprot_C"/>
</dbReference>
<keyword evidence="1" id="KW-0106">Calcium</keyword>
<evidence type="ECO:0000259" key="3">
    <source>
        <dbReference type="Pfam" id="PF19116"/>
    </source>
</evidence>
<dbReference type="NCBIfam" id="NF012196">
    <property type="entry name" value="Ig_like_ice"/>
    <property type="match status" value="3"/>
</dbReference>
<dbReference type="InterPro" id="IPR049826">
    <property type="entry name" value="Ig-like_ice"/>
</dbReference>
<feature type="domain" description="Bacterial Ig" evidence="2">
    <location>
        <begin position="2225"/>
        <end position="2293"/>
    </location>
</feature>
<dbReference type="Proteomes" id="UP001319882">
    <property type="component" value="Unassembled WGS sequence"/>
</dbReference>
<accession>A0ABS8DT30</accession>
<evidence type="ECO:0000313" key="4">
    <source>
        <dbReference type="EMBL" id="MCB8889467.1"/>
    </source>
</evidence>
<dbReference type="SUPFAM" id="SSF51120">
    <property type="entry name" value="beta-Roll"/>
    <property type="match status" value="1"/>
</dbReference>
<sequence length="2482" mass="255928">VATDRNGNEINANTGVELDAVASAITVEATVDNGDATLDIRGTTTDVAPGSVVTITITDQNGNTVTADATVNDDGSYAVDGVDVSGLIDGDLTVEAVATDRNGNEINANTGVELDAVASAITVEATVDNGDATLDIRGTTTDVAPGSVVTITITDQNGNTVTADATVNDDGSYAVDGVDVSGLVDGDLTVEAVATDRNGNEINANTGVELDAVASAITVEATVDNGDATLDIRGTTTDVAPGSTVTLTITDQNGNVVNTTATVNPDGSYAVDGVDVSTLVDGDLTIEAVATDRNGNEIDASTDVVLDAVESAITVEATVDDTAATLDITGTTIDVAPGNTVTLTITDQNGNVVNTTATVNSDGSYRVDGVDVSGLVDGDLTVEAAATDRNGNEINANTGVELDAVASAITVEATVDNGDATLDIRGTTTDVTPGSVVTITITDQNGNTVTADATVNDDGSYRVDGVDVSGLVDGDLTVEAVATDRNGNEINANTGVELDAVASAITVEAAVDNDGLLLDIRGTTTDVAPNSIVSLTITDQNGTVIRTQATVKADGTYEVNDVAISGLVDGELTIVAVTTDRNGNEINANTGVELDAVASAITVEATVDNGDATLDIRGTTTDVAPGSVVTITITDQNGNTVTADATVNDDGSYSVDGVDVSGLVDGDLTVEAVATDRNGNEINANTGVELDAVASAITVEATVDNGDATLDIRGTTTDVAPGSTVTLTITDQNGNAVTADTTVNDDGSYSVDGVDVSGLVDGELTVEAVATDRNGNEIDARDAVELDVYEPGVTVELLGAGSDGVYNIAEIAQGQPGSVTASITLQEGTQVGDTLSVVDGNGSILFRGNVTQAHLDDGLQVEVPVEQGATNVSITATVRDGQGNQATSQDSKGVSNVAPEAKITIDTIAGDDVIDGREATQTVTVTGSVGGDAKAGDTVTLTVGESSYTGTVGADLTYAIDVPGAVLAQNDQVTAEVTGSDAAGNAYEQATERDYAVNVDVTATLSSFLHPGGDEDASTVTYTVKLGAPVDVDKTFTFEVNGEAQTITVKAGDSVGSVDYFYSDPDVYLDDDIIGLPTGLTVDGDDTAWQWTLVNDAKAYDIDDSIDVTNVSLKAIITKISLIDVSNVDVSNSFKVTAYGTDGQKANLSKVIGTDHDGFGVMGPASGDDRELGFGNNGVSEKIAIDFNNEVKSFDVQFAWRNNNEKAKVEFIDAQGNSVGYAIVSGGGTSNKAIVTYYDAEGQITREESVPGGSDRVDQAYRFEPGTGDSFLRAEFTAVGFDDDYLIHSITYNEVLSTGTTAITGKSDIVFEVVTSNPPDPSKYTFSGNDFPTALVDIDGVIHTVTLDRNGRGTVEVTVDGGRDVVANVIEVNGNFEAVDVPVGLTLEAYPLPEATITLDTIAGDGVVNAKEATQTIKITGTVGGDAKVGDAITLTVGGQNYTGQVGSGSTFAINVPGSVLAAHTQVTATVDGRDAFGNAYTGSASKSYLVDTQAPSAGTTTLTIDDVTSDNTVSVKEAAGTINLTGRVTGEFTSGDVVTLIINQKTYQTRVDGSGKWNVDVSGNDLFVDSDQRIDGSVAATDTAGNVGNVTAVKAYGVQPTISVNEGMLKGLDVLVDETGLRKESSVSSTTNFSKAFDVGYASGQEGTASYQLALDPSADQGPMLKASTTGENITLAMQGGKVVGLTESGQVAFEVNVNQGGDVTLTQHMAIHHPDPTRGDEVLPLKDAGIKLIVTASQNGMASSSNQADIKLGSHLKFEDDGITLSQDASDYHAIARDVPKVLNGTFDLSSPTISDTKSSTFNGFTVTAQGFTSATDSTLTDAQVYRNANGMGVNSNGSPYHKINSEIDYRLFKDGTAASEVLVFKLNPGSLAFGLKAQFSAMFGGELEKGMVEFYRGGERIGSREFSSDAASGIYAGDFKSIPGGFDEVRFMATDNGRKDFVDNSDYAIKSITFYGEVPNQVIASAHGKVTAEAADGVRDFSFKGLVNDYGYKITVLNDGSSLVARDAEGAKVFGLELSKETGRWDFLQYKAIPEDIKFVIEATDGDGDKASTTVTLDAYADPIPVVNIESVTTGQEVGVNVLTKVWGSLADNTFGTSSTAVNTGNASQQIGGSSLATSTTRALSIQSRDGSNETAYLQVGDTYTLAWQEYVSTWLGGSWQAKSMQATVTRSDRSALDDSARDIVVFSGTINGSAQTLVIDSKGIAGGNSAYRTNDQFPDSTVGFREMDISGSSAPNASVKITDGNGKLIETVKANEDGQWTTPLKRLEAASGKLVATATDEAGNITTDTKNYQLGDKGDNALTGTQGNDILYGGAGNDTLVGGDGDDILIGGKGNDTLYGGAGNDTLIGGPGNDTLYGGAGADTFKWSFGDQGATSNPAVDTVMDFKKGVYGQDAQADRLDLADLLQGESSDNIDQFIHAEQKGSDTVLHIKSDGGLAANNTNADQRIVLKDVTMPQGESSSDFIQSLLDQHQLKIDQ</sequence>
<dbReference type="InterPro" id="IPR019960">
    <property type="entry name" value="T1SS_VCA0849"/>
</dbReference>
<reference evidence="4 5" key="1">
    <citation type="journal article" date="2021" name="Sci. Rep.">
        <title>Genome analysis of a halophilic bacterium Halomonas malpeensis YU-PRIM-29(T) reveals its exopolysaccharide and pigment producing capabilities.</title>
        <authorList>
            <person name="Athmika"/>
            <person name="Ghate S.D."/>
            <person name="Arun A.B."/>
            <person name="Rao S.S."/>
            <person name="Kumar S.T.A."/>
            <person name="Kandiyil M.K."/>
            <person name="Saptami K."/>
            <person name="Rekha P.D."/>
        </authorList>
    </citation>
    <scope>NUCLEOTIDE SEQUENCE [LARGE SCALE GENOMIC DNA]</scope>
    <source>
        <strain evidence="5">prim 29</strain>
    </source>
</reference>
<dbReference type="InterPro" id="IPR043824">
    <property type="entry name" value="DUF5801"/>
</dbReference>
<dbReference type="PRINTS" id="PR00313">
    <property type="entry name" value="CABNDNGRPT"/>
</dbReference>
<feature type="domain" description="DUF5801" evidence="3">
    <location>
        <begin position="1615"/>
        <end position="1752"/>
    </location>
</feature>
<organism evidence="4 5">
    <name type="scientific">Vreelandella malpeensis</name>
    <dbReference type="NCBI Taxonomy" id="1172368"/>
    <lineage>
        <taxon>Bacteria</taxon>
        <taxon>Pseudomonadati</taxon>
        <taxon>Pseudomonadota</taxon>
        <taxon>Gammaproteobacteria</taxon>
        <taxon>Oceanospirillales</taxon>
        <taxon>Halomonadaceae</taxon>
        <taxon>Vreelandella</taxon>
    </lineage>
</organism>
<dbReference type="Pfam" id="PF00353">
    <property type="entry name" value="HemolysinCabind"/>
    <property type="match status" value="2"/>
</dbReference>
<gene>
    <name evidence="4" type="ORF">GEV37_10115</name>
</gene>
<dbReference type="Pfam" id="PF17936">
    <property type="entry name" value="Big_6"/>
    <property type="match status" value="1"/>
</dbReference>
<keyword evidence="5" id="KW-1185">Reference proteome</keyword>
<protein>
    <submittedName>
        <fullName evidence="4">Ig-like domain-containing protein</fullName>
    </submittedName>
</protein>
<evidence type="ECO:0000259" key="2">
    <source>
        <dbReference type="Pfam" id="PF17936"/>
    </source>
</evidence>
<evidence type="ECO:0000256" key="1">
    <source>
        <dbReference type="ARBA" id="ARBA00022837"/>
    </source>
</evidence>
<dbReference type="Pfam" id="PF19116">
    <property type="entry name" value="DUF5801"/>
    <property type="match status" value="1"/>
</dbReference>
<name>A0ABS8DT30_9GAMM</name>
<dbReference type="InterPro" id="IPR018511">
    <property type="entry name" value="Hemolysin-typ_Ca-bd_CS"/>
</dbReference>
<proteinExistence type="predicted"/>
<feature type="non-terminal residue" evidence="4">
    <location>
        <position position="1"/>
    </location>
</feature>
<dbReference type="InterPro" id="IPR013783">
    <property type="entry name" value="Ig-like_fold"/>
</dbReference>
<dbReference type="InterPro" id="IPR001343">
    <property type="entry name" value="Hemolysn_Ca-bd"/>
</dbReference>
<dbReference type="Gene3D" id="2.60.40.10">
    <property type="entry name" value="Immunoglobulins"/>
    <property type="match status" value="12"/>
</dbReference>
<comment type="caution">
    <text evidence="4">The sequence shown here is derived from an EMBL/GenBank/DDBJ whole genome shotgun (WGS) entry which is preliminary data.</text>
</comment>
<dbReference type="InterPro" id="IPR041498">
    <property type="entry name" value="Big_6"/>
</dbReference>
<dbReference type="NCBIfam" id="NF033510">
    <property type="entry name" value="Ca_tandemer"/>
    <property type="match status" value="10"/>
</dbReference>
<evidence type="ECO:0000313" key="5">
    <source>
        <dbReference type="Proteomes" id="UP001319882"/>
    </source>
</evidence>
<dbReference type="NCBIfam" id="TIGR03661">
    <property type="entry name" value="T1SS_VCA0849"/>
    <property type="match status" value="1"/>
</dbReference>